<dbReference type="EMBL" id="CAFBQS010000020">
    <property type="protein sequence ID" value="CAB5059860.1"/>
    <property type="molecule type" value="Genomic_DNA"/>
</dbReference>
<gene>
    <name evidence="2" type="ORF">UFOPK4366_00227</name>
</gene>
<protein>
    <submittedName>
        <fullName evidence="2">Unannotated protein</fullName>
    </submittedName>
</protein>
<name>A0A6J7U3H2_9ZZZZ</name>
<proteinExistence type="predicted"/>
<sequence>MPATVGGKTIGARTIGRKMLVIRLFPLAKTHASGTPKTTDIAAANRELHKES</sequence>
<organism evidence="2">
    <name type="scientific">freshwater metagenome</name>
    <dbReference type="NCBI Taxonomy" id="449393"/>
    <lineage>
        <taxon>unclassified sequences</taxon>
        <taxon>metagenomes</taxon>
        <taxon>ecological metagenomes</taxon>
    </lineage>
</organism>
<feature type="region of interest" description="Disordered" evidence="1">
    <location>
        <begin position="32"/>
        <end position="52"/>
    </location>
</feature>
<dbReference type="AlphaFoldDB" id="A0A6J7U3H2"/>
<accession>A0A6J7U3H2</accession>
<evidence type="ECO:0000313" key="2">
    <source>
        <dbReference type="EMBL" id="CAB5059860.1"/>
    </source>
</evidence>
<evidence type="ECO:0000256" key="1">
    <source>
        <dbReference type="SAM" id="MobiDB-lite"/>
    </source>
</evidence>
<reference evidence="2" key="1">
    <citation type="submission" date="2020-05" db="EMBL/GenBank/DDBJ databases">
        <authorList>
            <person name="Chiriac C."/>
            <person name="Salcher M."/>
            <person name="Ghai R."/>
            <person name="Kavagutti S V."/>
        </authorList>
    </citation>
    <scope>NUCLEOTIDE SEQUENCE</scope>
</reference>